<evidence type="ECO:0000313" key="3">
    <source>
        <dbReference type="Proteomes" id="UP000317940"/>
    </source>
</evidence>
<proteinExistence type="predicted"/>
<keyword evidence="3" id="KW-1185">Reference proteome</keyword>
<dbReference type="AlphaFoldDB" id="A0A561S9C2"/>
<name>A0A561S9C2_9ACTN</name>
<evidence type="ECO:0000256" key="1">
    <source>
        <dbReference type="SAM" id="MobiDB-lite"/>
    </source>
</evidence>
<evidence type="ECO:0008006" key="4">
    <source>
        <dbReference type="Google" id="ProtNLM"/>
    </source>
</evidence>
<dbReference type="RefSeq" id="WP_145911681.1">
    <property type="nucleotide sequence ID" value="NZ_BAAAMZ010000023.1"/>
</dbReference>
<evidence type="ECO:0000313" key="2">
    <source>
        <dbReference type="EMBL" id="TWF71468.1"/>
    </source>
</evidence>
<gene>
    <name evidence="2" type="ORF">FHX73_1998</name>
</gene>
<accession>A0A561S9C2</accession>
<comment type="caution">
    <text evidence="2">The sequence shown here is derived from an EMBL/GenBank/DDBJ whole genome shotgun (WGS) entry which is preliminary data.</text>
</comment>
<feature type="compositionally biased region" description="Basic and acidic residues" evidence="1">
    <location>
        <begin position="1"/>
        <end position="20"/>
    </location>
</feature>
<reference evidence="2 3" key="1">
    <citation type="submission" date="2019-06" db="EMBL/GenBank/DDBJ databases">
        <title>Sequencing the genomes of 1000 actinobacteria strains.</title>
        <authorList>
            <person name="Klenk H.-P."/>
        </authorList>
    </citation>
    <scope>NUCLEOTIDE SEQUENCE [LARGE SCALE GENOMIC DNA]</scope>
    <source>
        <strain evidence="2 3">DSM 44826</strain>
    </source>
</reference>
<dbReference type="OrthoDB" id="3403191at2"/>
<dbReference type="EMBL" id="VIWT01000009">
    <property type="protein sequence ID" value="TWF71468.1"/>
    <property type="molecule type" value="Genomic_DNA"/>
</dbReference>
<dbReference type="Proteomes" id="UP000317940">
    <property type="component" value="Unassembled WGS sequence"/>
</dbReference>
<organism evidence="2 3">
    <name type="scientific">Kitasatospora viridis</name>
    <dbReference type="NCBI Taxonomy" id="281105"/>
    <lineage>
        <taxon>Bacteria</taxon>
        <taxon>Bacillati</taxon>
        <taxon>Actinomycetota</taxon>
        <taxon>Actinomycetes</taxon>
        <taxon>Kitasatosporales</taxon>
        <taxon>Streptomycetaceae</taxon>
        <taxon>Kitasatospora</taxon>
    </lineage>
</organism>
<sequence length="144" mass="15754">MSATPPDEHEQRAAVRRADSPDWSVRAAAGRQLAAAERLDEVAEVLGRLLLDPLDTAVTQETAVALLARKDTAGLRLVLLARSRAVETWTADEISAELYGDPDWLTPDGADRMTRQLRDLAAQDDDAGVRDEARRVLARLGISR</sequence>
<feature type="region of interest" description="Disordered" evidence="1">
    <location>
        <begin position="1"/>
        <end position="21"/>
    </location>
</feature>
<protein>
    <recommendedName>
        <fullName evidence="4">HEAT repeat protein</fullName>
    </recommendedName>
</protein>